<dbReference type="AlphaFoldDB" id="A0A7K1KXC6"/>
<protein>
    <submittedName>
        <fullName evidence="1">Uncharacterized protein</fullName>
    </submittedName>
</protein>
<comment type="caution">
    <text evidence="1">The sequence shown here is derived from an EMBL/GenBank/DDBJ whole genome shotgun (WGS) entry which is preliminary data.</text>
</comment>
<organism evidence="1 2">
    <name type="scientific">Actinomadura litoris</name>
    <dbReference type="NCBI Taxonomy" id="2678616"/>
    <lineage>
        <taxon>Bacteria</taxon>
        <taxon>Bacillati</taxon>
        <taxon>Actinomycetota</taxon>
        <taxon>Actinomycetes</taxon>
        <taxon>Streptosporangiales</taxon>
        <taxon>Thermomonosporaceae</taxon>
        <taxon>Actinomadura</taxon>
    </lineage>
</organism>
<dbReference type="Proteomes" id="UP000432015">
    <property type="component" value="Unassembled WGS sequence"/>
</dbReference>
<sequence length="119" mass="13298">MRIPWGRAAAIGHLDLLAHALGKKGYRCLKLYRAERFPTRPLLLWVCTPRPGDRLKVVMIVHAAPGRTWAYYRIDGPEERHGLLAPCDDPTAAAERIDAVLNGAVRVPDEGQFEEDDSV</sequence>
<keyword evidence="2" id="KW-1185">Reference proteome</keyword>
<evidence type="ECO:0000313" key="2">
    <source>
        <dbReference type="Proteomes" id="UP000432015"/>
    </source>
</evidence>
<reference evidence="1 2" key="1">
    <citation type="submission" date="2019-11" db="EMBL/GenBank/DDBJ databases">
        <authorList>
            <person name="Cao P."/>
        </authorList>
    </citation>
    <scope>NUCLEOTIDE SEQUENCE [LARGE SCALE GENOMIC DNA]</scope>
    <source>
        <strain evidence="1 2">NEAU-AAG5</strain>
    </source>
</reference>
<name>A0A7K1KXC6_9ACTN</name>
<proteinExistence type="predicted"/>
<gene>
    <name evidence="1" type="ORF">GNZ18_08910</name>
</gene>
<dbReference type="EMBL" id="WOFH01000003">
    <property type="protein sequence ID" value="MUN36713.1"/>
    <property type="molecule type" value="Genomic_DNA"/>
</dbReference>
<accession>A0A7K1KXC6</accession>
<evidence type="ECO:0000313" key="1">
    <source>
        <dbReference type="EMBL" id="MUN36713.1"/>
    </source>
</evidence>
<dbReference type="RefSeq" id="WP_156215789.1">
    <property type="nucleotide sequence ID" value="NZ_WOFH01000003.1"/>
</dbReference>